<keyword evidence="3" id="KW-0678">Repressor</keyword>
<dbReference type="PROSITE" id="PS50105">
    <property type="entry name" value="SAM_DOMAIN"/>
    <property type="match status" value="1"/>
</dbReference>
<gene>
    <name evidence="18" type="primary">LOC107272269</name>
</gene>
<feature type="compositionally biased region" description="Low complexity" evidence="14">
    <location>
        <begin position="580"/>
        <end position="616"/>
    </location>
</feature>
<dbReference type="RefSeq" id="XP_015604753.1">
    <property type="nucleotide sequence ID" value="XM_015749267.2"/>
</dbReference>
<dbReference type="PROSITE" id="PS51079">
    <property type="entry name" value="MBT"/>
    <property type="match status" value="2"/>
</dbReference>
<dbReference type="Gene3D" id="1.10.150.50">
    <property type="entry name" value="Transcription Factor, Ets-1"/>
    <property type="match status" value="1"/>
</dbReference>
<dbReference type="InterPro" id="IPR047531">
    <property type="entry name" value="SAM_Scm-like"/>
</dbReference>
<dbReference type="PANTHER" id="PTHR12247">
    <property type="entry name" value="POLYCOMB GROUP PROTEIN"/>
    <property type="match status" value="1"/>
</dbReference>
<evidence type="ECO:0000259" key="15">
    <source>
        <dbReference type="PROSITE" id="PS50105"/>
    </source>
</evidence>
<dbReference type="Pfam" id="PF06467">
    <property type="entry name" value="zf-FCS"/>
    <property type="match status" value="1"/>
</dbReference>
<dbReference type="InterPro" id="IPR004092">
    <property type="entry name" value="Mbt"/>
</dbReference>
<evidence type="ECO:0000256" key="10">
    <source>
        <dbReference type="ARBA" id="ARBA00023163"/>
    </source>
</evidence>
<dbReference type="InterPro" id="IPR038348">
    <property type="entry name" value="SLED_sf"/>
</dbReference>
<dbReference type="InterPro" id="IPR001660">
    <property type="entry name" value="SAM"/>
</dbReference>
<dbReference type="InterPro" id="IPR013761">
    <property type="entry name" value="SAM/pointed_sf"/>
</dbReference>
<dbReference type="CTD" id="41168"/>
<accession>A0AAJ7FRI8</accession>
<feature type="domain" description="FCS-type" evidence="16">
    <location>
        <begin position="12"/>
        <end position="51"/>
    </location>
</feature>
<dbReference type="GO" id="GO:0005634">
    <property type="term" value="C:nucleus"/>
    <property type="evidence" value="ECO:0007669"/>
    <property type="project" value="UniProtKB-SubCell"/>
</dbReference>
<keyword evidence="11" id="KW-0539">Nucleus</keyword>
<organism evidence="17 18">
    <name type="scientific">Cephus cinctus</name>
    <name type="common">Wheat stem sawfly</name>
    <dbReference type="NCBI Taxonomy" id="211228"/>
    <lineage>
        <taxon>Eukaryota</taxon>
        <taxon>Metazoa</taxon>
        <taxon>Ecdysozoa</taxon>
        <taxon>Arthropoda</taxon>
        <taxon>Hexapoda</taxon>
        <taxon>Insecta</taxon>
        <taxon>Pterygota</taxon>
        <taxon>Neoptera</taxon>
        <taxon>Endopterygota</taxon>
        <taxon>Hymenoptera</taxon>
        <taxon>Cephoidea</taxon>
        <taxon>Cephidae</taxon>
        <taxon>Cephus</taxon>
    </lineage>
</organism>
<dbReference type="GO" id="GO:0008270">
    <property type="term" value="F:zinc ion binding"/>
    <property type="evidence" value="ECO:0007669"/>
    <property type="project" value="UniProtKB-KW"/>
</dbReference>
<dbReference type="InterPro" id="IPR021987">
    <property type="entry name" value="SLED"/>
</dbReference>
<dbReference type="GO" id="GO:0045892">
    <property type="term" value="P:negative regulation of DNA-templated transcription"/>
    <property type="evidence" value="ECO:0007669"/>
    <property type="project" value="TreeGrafter"/>
</dbReference>
<feature type="region of interest" description="Disordered" evidence="14">
    <location>
        <begin position="409"/>
        <end position="432"/>
    </location>
</feature>
<protein>
    <submittedName>
        <fullName evidence="18">Polycomb protein Scm isoform X1</fullName>
    </submittedName>
</protein>
<evidence type="ECO:0000259" key="16">
    <source>
        <dbReference type="PROSITE" id="PS51024"/>
    </source>
</evidence>
<dbReference type="GeneID" id="107272269"/>
<evidence type="ECO:0000256" key="1">
    <source>
        <dbReference type="ARBA" id="ARBA00004123"/>
    </source>
</evidence>
<comment type="subcellular location">
    <subcellularLocation>
        <location evidence="1">Nucleus</location>
    </subcellularLocation>
</comment>
<feature type="compositionally biased region" description="Polar residues" evidence="14">
    <location>
        <begin position="629"/>
        <end position="646"/>
    </location>
</feature>
<evidence type="ECO:0000256" key="12">
    <source>
        <dbReference type="PROSITE-ProRule" id="PRU00367"/>
    </source>
</evidence>
<evidence type="ECO:0000256" key="4">
    <source>
        <dbReference type="ARBA" id="ARBA00022723"/>
    </source>
</evidence>
<keyword evidence="9" id="KW-0805">Transcription regulation</keyword>
<dbReference type="InterPro" id="IPR050548">
    <property type="entry name" value="PcG_chromatin_remod_factors"/>
</dbReference>
<keyword evidence="17" id="KW-1185">Reference proteome</keyword>
<dbReference type="Pfam" id="PF12140">
    <property type="entry name" value="SLED"/>
    <property type="match status" value="1"/>
</dbReference>
<feature type="repeat" description="MBT" evidence="13">
    <location>
        <begin position="164"/>
        <end position="262"/>
    </location>
</feature>
<dbReference type="Pfam" id="PF00536">
    <property type="entry name" value="SAM_1"/>
    <property type="match status" value="1"/>
</dbReference>
<evidence type="ECO:0000256" key="6">
    <source>
        <dbReference type="ARBA" id="ARBA00022771"/>
    </source>
</evidence>
<keyword evidence="10" id="KW-0804">Transcription</keyword>
<keyword evidence="7" id="KW-0862">Zinc</keyword>
<dbReference type="SMART" id="SM00746">
    <property type="entry name" value="TRASH"/>
    <property type="match status" value="2"/>
</dbReference>
<feature type="compositionally biased region" description="Polar residues" evidence="14">
    <location>
        <begin position="423"/>
        <end position="432"/>
    </location>
</feature>
<evidence type="ECO:0000256" key="8">
    <source>
        <dbReference type="ARBA" id="ARBA00022853"/>
    </source>
</evidence>
<dbReference type="SUPFAM" id="SSF63748">
    <property type="entry name" value="Tudor/PWWP/MBT"/>
    <property type="match status" value="2"/>
</dbReference>
<dbReference type="Pfam" id="PF02820">
    <property type="entry name" value="MBT"/>
    <property type="match status" value="2"/>
</dbReference>
<name>A0AAJ7FRI8_CEPCN</name>
<evidence type="ECO:0000256" key="7">
    <source>
        <dbReference type="ARBA" id="ARBA00022833"/>
    </source>
</evidence>
<dbReference type="PROSITE" id="PS51024">
    <property type="entry name" value="ZF_FCS"/>
    <property type="match status" value="1"/>
</dbReference>
<dbReference type="CDD" id="cd09578">
    <property type="entry name" value="SAM_Scm"/>
    <property type="match status" value="1"/>
</dbReference>
<dbReference type="PANTHER" id="PTHR12247:SF132">
    <property type="entry name" value="POLYCOMB PROTEIN SCM"/>
    <property type="match status" value="1"/>
</dbReference>
<keyword evidence="4" id="KW-0479">Metal-binding</keyword>
<feature type="region of interest" description="Disordered" evidence="14">
    <location>
        <begin position="560"/>
        <end position="646"/>
    </location>
</feature>
<dbReference type="SUPFAM" id="SSF47769">
    <property type="entry name" value="SAM/Pointed domain"/>
    <property type="match status" value="1"/>
</dbReference>
<reference evidence="18" key="1">
    <citation type="submission" date="2025-08" db="UniProtKB">
        <authorList>
            <consortium name="RefSeq"/>
        </authorList>
    </citation>
    <scope>IDENTIFICATION</scope>
</reference>
<evidence type="ECO:0000256" key="11">
    <source>
        <dbReference type="ARBA" id="ARBA00023242"/>
    </source>
</evidence>
<evidence type="ECO:0000256" key="9">
    <source>
        <dbReference type="ARBA" id="ARBA00023015"/>
    </source>
</evidence>
<evidence type="ECO:0000256" key="5">
    <source>
        <dbReference type="ARBA" id="ARBA00022737"/>
    </source>
</evidence>
<feature type="region of interest" description="Disordered" evidence="14">
    <location>
        <begin position="1"/>
        <end position="21"/>
    </location>
</feature>
<evidence type="ECO:0000256" key="13">
    <source>
        <dbReference type="PROSITE-ProRule" id="PRU00459"/>
    </source>
</evidence>
<dbReference type="GO" id="GO:0006325">
    <property type="term" value="P:chromatin organization"/>
    <property type="evidence" value="ECO:0007669"/>
    <property type="project" value="UniProtKB-KW"/>
</dbReference>
<dbReference type="KEGG" id="ccin:107272269"/>
<comment type="similarity">
    <text evidence="2">Belongs to the SCM family.</text>
</comment>
<dbReference type="SMART" id="SM00454">
    <property type="entry name" value="SAM"/>
    <property type="match status" value="1"/>
</dbReference>
<evidence type="ECO:0000256" key="3">
    <source>
        <dbReference type="ARBA" id="ARBA00022491"/>
    </source>
</evidence>
<dbReference type="Gene3D" id="2.30.30.140">
    <property type="match status" value="2"/>
</dbReference>
<feature type="compositionally biased region" description="Basic and acidic residues" evidence="14">
    <location>
        <begin position="98"/>
        <end position="108"/>
    </location>
</feature>
<feature type="region of interest" description="Disordered" evidence="14">
    <location>
        <begin position="98"/>
        <end position="156"/>
    </location>
</feature>
<sequence>MSATQGKMRGPGRPPKSKNSCTWCGETKQPLRYVLPTQHGKKEFCSETCVQEFRKAYVRGACVQCDNVIRGTPVKLEQRDGPTKNFCSSFCLNKHQKRENQAETKKNNGEQPSPAASPAPSGLPSGSSAPSTTQSFTGNNNQSNNSHPPSTSTGPFQYETYQTFDWDLYLKETNSSAAPVECFKQHEVPPTNEFKMGMKLEALDPRNLTSTCIATVVGVLGPRLRLRLDGSDNKNDFWRLVDSNEIHPIGHCEKSGGMLQPPLGFRMNASSWPMFLLKTLNGAEMAPAKVFKREPKTPRSNMFEVGHKLEAIDKKNPQLICTATVGAVKDDMIHITFDGWRGAFDYWCRYDARDIFPASWCFKSGHPLQPPRQKSTGPNRFKSRTGNVLPVVAVSGGGTGGEPAVALVSPAGSSAPPQPATEPDTSTANSKPRSLENVTIYVNHNCSCGPYFDPRKVKAMPAQFGTGAILSVTRDIFQALLMAAMSPRQMLSLLKRGEGECISLTLESKPTSVRLPVFVEEEDFYSYIRRQLEDLCACEFMLSRRKEACTKCPSTPQLQIIKREDTGNTTTQKRRWSGENQQNPTTTTTNPTQQHQAESSPAATTTNSTPTSPTPAKQARKSVPELEAATSTTQSESPAQRISSTEPAEWTIEDVIQYIAITDPALGQHADLFRKHEIDGKALLLLNSDMMMKYMGLKLGPALKICNLVNRIKGRRHLAL</sequence>
<feature type="repeat" description="MBT" evidence="13">
    <location>
        <begin position="270"/>
        <end position="371"/>
    </location>
</feature>
<evidence type="ECO:0000256" key="14">
    <source>
        <dbReference type="SAM" id="MobiDB-lite"/>
    </source>
</evidence>
<dbReference type="InterPro" id="IPR011017">
    <property type="entry name" value="TRASH_dom"/>
</dbReference>
<feature type="domain" description="SAM" evidence="15">
    <location>
        <begin position="650"/>
        <end position="715"/>
    </location>
</feature>
<evidence type="ECO:0000313" key="18">
    <source>
        <dbReference type="RefSeq" id="XP_015604753.1"/>
    </source>
</evidence>
<dbReference type="SMART" id="SM00561">
    <property type="entry name" value="MBT"/>
    <property type="match status" value="2"/>
</dbReference>
<dbReference type="InterPro" id="IPR010507">
    <property type="entry name" value="Znf_MYM"/>
</dbReference>
<evidence type="ECO:0000256" key="2">
    <source>
        <dbReference type="ARBA" id="ARBA00008469"/>
    </source>
</evidence>
<dbReference type="CDD" id="cd20110">
    <property type="entry name" value="MBT_dScm_rpt2"/>
    <property type="match status" value="1"/>
</dbReference>
<evidence type="ECO:0000313" key="17">
    <source>
        <dbReference type="Proteomes" id="UP000694920"/>
    </source>
</evidence>
<dbReference type="FunFam" id="2.30.30.140:FF:000016">
    <property type="entry name" value="polycomb protein SCMH1 isoform X1"/>
    <property type="match status" value="1"/>
</dbReference>
<dbReference type="InterPro" id="IPR012313">
    <property type="entry name" value="Znf_FCS"/>
</dbReference>
<keyword evidence="6 12" id="KW-0863">Zinc-finger</keyword>
<proteinExistence type="inferred from homology"/>
<dbReference type="Proteomes" id="UP000694920">
    <property type="component" value="Unplaced"/>
</dbReference>
<keyword evidence="8" id="KW-0156">Chromatin regulator</keyword>
<dbReference type="GO" id="GO:0003682">
    <property type="term" value="F:chromatin binding"/>
    <property type="evidence" value="ECO:0007669"/>
    <property type="project" value="TreeGrafter"/>
</dbReference>
<dbReference type="Gene3D" id="3.90.1150.190">
    <property type="entry name" value="SLED domain"/>
    <property type="match status" value="1"/>
</dbReference>
<dbReference type="AlphaFoldDB" id="A0AAJ7FRI8"/>
<feature type="compositionally biased region" description="Low complexity" evidence="14">
    <location>
        <begin position="112"/>
        <end position="154"/>
    </location>
</feature>
<keyword evidence="5" id="KW-0677">Repeat</keyword>
<dbReference type="GO" id="GO:0042393">
    <property type="term" value="F:histone binding"/>
    <property type="evidence" value="ECO:0007669"/>
    <property type="project" value="TreeGrafter"/>
</dbReference>